<evidence type="ECO:0000256" key="2">
    <source>
        <dbReference type="ARBA" id="ARBA00007866"/>
    </source>
</evidence>
<evidence type="ECO:0000256" key="8">
    <source>
        <dbReference type="SAM" id="Phobius"/>
    </source>
</evidence>
<dbReference type="GO" id="GO:0004129">
    <property type="term" value="F:cytochrome-c oxidase activity"/>
    <property type="evidence" value="ECO:0007669"/>
    <property type="project" value="InterPro"/>
</dbReference>
<evidence type="ECO:0000256" key="7">
    <source>
        <dbReference type="ARBA" id="ARBA00023136"/>
    </source>
</evidence>
<evidence type="ECO:0000256" key="5">
    <source>
        <dbReference type="ARBA" id="ARBA00022982"/>
    </source>
</evidence>
<keyword evidence="6" id="KW-0186">Copper</keyword>
<accession>A0RZ18</accession>
<dbReference type="PATRIC" id="fig|414004.10.peg.1813"/>
<comment type="similarity">
    <text evidence="2">Belongs to the cytochrome c oxidase subunit 2 family.</text>
</comment>
<dbReference type="Pfam" id="PF00116">
    <property type="entry name" value="COX2"/>
    <property type="match status" value="1"/>
</dbReference>
<evidence type="ECO:0000256" key="3">
    <source>
        <dbReference type="ARBA" id="ARBA00022448"/>
    </source>
</evidence>
<dbReference type="InterPro" id="IPR008972">
    <property type="entry name" value="Cupredoxin"/>
</dbReference>
<keyword evidence="5" id="KW-0249">Electron transport</keyword>
<gene>
    <name evidence="10" type="ordered locus">CENSYa_1980</name>
</gene>
<dbReference type="PANTHER" id="PTHR22888">
    <property type="entry name" value="CYTOCHROME C OXIDASE, SUBUNIT II"/>
    <property type="match status" value="1"/>
</dbReference>
<dbReference type="GO" id="GO:0042773">
    <property type="term" value="P:ATP synthesis coupled electron transport"/>
    <property type="evidence" value="ECO:0007669"/>
    <property type="project" value="TreeGrafter"/>
</dbReference>
<evidence type="ECO:0000313" key="11">
    <source>
        <dbReference type="Proteomes" id="UP000000758"/>
    </source>
</evidence>
<proteinExistence type="inferred from homology"/>
<comment type="subcellular location">
    <subcellularLocation>
        <location evidence="1">Membrane</location>
    </subcellularLocation>
</comment>
<reference evidence="10 11" key="1">
    <citation type="journal article" date="2006" name="Proc. Natl. Acad. Sci. U.S.A.">
        <title>Genomic analysis of the uncultivated marine crenarchaeote Cenarchaeum symbiosum.</title>
        <authorList>
            <person name="Hallam S.J."/>
            <person name="Konstantinidis K.T."/>
            <person name="Putnam N."/>
            <person name="Schleper C."/>
            <person name="Watanabe Y."/>
            <person name="Sugahara J."/>
            <person name="Preston C."/>
            <person name="de la Torre J."/>
            <person name="Richardson P.M."/>
            <person name="DeLong E.F."/>
        </authorList>
    </citation>
    <scope>NUCLEOTIDE SEQUENCE [LARGE SCALE GENOMIC DNA]</scope>
    <source>
        <strain evidence="11">A</strain>
    </source>
</reference>
<dbReference type="InterPro" id="IPR002429">
    <property type="entry name" value="CcO_II-like_C"/>
</dbReference>
<dbReference type="Gene3D" id="2.60.40.420">
    <property type="entry name" value="Cupredoxins - blue copper proteins"/>
    <property type="match status" value="1"/>
</dbReference>
<dbReference type="EMBL" id="DP000238">
    <property type="protein sequence ID" value="ABK78585.1"/>
    <property type="molecule type" value="Genomic_DNA"/>
</dbReference>
<dbReference type="InterPro" id="IPR045187">
    <property type="entry name" value="CcO_II"/>
</dbReference>
<dbReference type="HOGENOM" id="CLU_1623389_0_0_2"/>
<keyword evidence="7 8" id="KW-0472">Membrane</keyword>
<sequence>MATHSNWLEWIYIGVVVALLCWVGAEAWNVERLIEHVPEDAEIIKVVGQQWFWTFEHEDGTQEVGELHVEVGKAYKFEIYSTDVIHSFNIHDYVVLMDAVPGKVTTVWFAPTEVGEHDIQCREYCGLIHYNMRGTLFVEEASA</sequence>
<dbReference type="KEGG" id="csy:CENSYa_1980"/>
<keyword evidence="3" id="KW-0813">Transport</keyword>
<keyword evidence="8" id="KW-0812">Transmembrane</keyword>
<protein>
    <submittedName>
        <fullName evidence="10">Heme/copper-type cytochrome/quinol oxidase, subunit 2</fullName>
    </submittedName>
</protein>
<dbReference type="CDD" id="cd13919">
    <property type="entry name" value="CuRO_HCO_II_like_5"/>
    <property type="match status" value="1"/>
</dbReference>
<dbReference type="PROSITE" id="PS50857">
    <property type="entry name" value="COX2_CUA"/>
    <property type="match status" value="1"/>
</dbReference>
<keyword evidence="8" id="KW-1133">Transmembrane helix</keyword>
<dbReference type="InterPro" id="IPR001505">
    <property type="entry name" value="Copper_CuA"/>
</dbReference>
<dbReference type="PROSITE" id="PS00078">
    <property type="entry name" value="COX2"/>
    <property type="match status" value="1"/>
</dbReference>
<evidence type="ECO:0000313" key="10">
    <source>
        <dbReference type="EMBL" id="ABK78585.1"/>
    </source>
</evidence>
<keyword evidence="4" id="KW-0479">Metal-binding</keyword>
<dbReference type="SUPFAM" id="SSF49503">
    <property type="entry name" value="Cupredoxins"/>
    <property type="match status" value="1"/>
</dbReference>
<dbReference type="AlphaFoldDB" id="A0RZ18"/>
<evidence type="ECO:0000256" key="6">
    <source>
        <dbReference type="ARBA" id="ARBA00023008"/>
    </source>
</evidence>
<dbReference type="STRING" id="414004.CENSYa_1980"/>
<organism evidence="10 11">
    <name type="scientific">Cenarchaeum symbiosum (strain A)</name>
    <dbReference type="NCBI Taxonomy" id="414004"/>
    <lineage>
        <taxon>Archaea</taxon>
        <taxon>Nitrososphaerota</taxon>
        <taxon>Candidatus Cenarchaeales</taxon>
        <taxon>Candidatus Cenarchaeaceae</taxon>
        <taxon>Candidatus Cenarchaeum</taxon>
    </lineage>
</organism>
<evidence type="ECO:0000256" key="4">
    <source>
        <dbReference type="ARBA" id="ARBA00022723"/>
    </source>
</evidence>
<name>A0RZ18_CENSY</name>
<feature type="domain" description="Cytochrome oxidase subunit II copper A binding" evidence="9">
    <location>
        <begin position="39"/>
        <end position="143"/>
    </location>
</feature>
<dbReference type="GO" id="GO:0016020">
    <property type="term" value="C:membrane"/>
    <property type="evidence" value="ECO:0007669"/>
    <property type="project" value="UniProtKB-SubCell"/>
</dbReference>
<dbReference type="PANTHER" id="PTHR22888:SF9">
    <property type="entry name" value="CYTOCHROME C OXIDASE SUBUNIT 2"/>
    <property type="match status" value="1"/>
</dbReference>
<keyword evidence="11" id="KW-1185">Reference proteome</keyword>
<dbReference type="EnsemblBacteria" id="ABK78585">
    <property type="protein sequence ID" value="ABK78585"/>
    <property type="gene ID" value="CENSYa_1980"/>
</dbReference>
<dbReference type="Proteomes" id="UP000000758">
    <property type="component" value="Chromosome"/>
</dbReference>
<evidence type="ECO:0000259" key="9">
    <source>
        <dbReference type="PROSITE" id="PS50857"/>
    </source>
</evidence>
<evidence type="ECO:0000256" key="1">
    <source>
        <dbReference type="ARBA" id="ARBA00004370"/>
    </source>
</evidence>
<feature type="transmembrane region" description="Helical" evidence="8">
    <location>
        <begin position="7"/>
        <end position="25"/>
    </location>
</feature>
<dbReference type="GO" id="GO:0005507">
    <property type="term" value="F:copper ion binding"/>
    <property type="evidence" value="ECO:0007669"/>
    <property type="project" value="InterPro"/>
</dbReference>